<evidence type="ECO:0000313" key="1">
    <source>
        <dbReference type="EMBL" id="KAK7411447.1"/>
    </source>
</evidence>
<dbReference type="EMBL" id="JAYMYS010000001">
    <property type="protein sequence ID" value="KAK7411447.1"/>
    <property type="molecule type" value="Genomic_DNA"/>
</dbReference>
<proteinExistence type="predicted"/>
<keyword evidence="2" id="KW-1185">Reference proteome</keyword>
<gene>
    <name evidence="1" type="ORF">VNO78_02880</name>
</gene>
<sequence>MVKTLYGEGSLRDVFGGRGGRKSEDRATIGWVWLLALRGRWKIVGGGSHVAMGKGWLSIRGRGRDIEVVVVKFPLSMLQWWWRT</sequence>
<accession>A0AAN9SZF5</accession>
<dbReference type="Proteomes" id="UP001386955">
    <property type="component" value="Unassembled WGS sequence"/>
</dbReference>
<protein>
    <submittedName>
        <fullName evidence="1">Uncharacterized protein</fullName>
    </submittedName>
</protein>
<organism evidence="1 2">
    <name type="scientific">Psophocarpus tetragonolobus</name>
    <name type="common">Winged bean</name>
    <name type="synonym">Dolichos tetragonolobus</name>
    <dbReference type="NCBI Taxonomy" id="3891"/>
    <lineage>
        <taxon>Eukaryota</taxon>
        <taxon>Viridiplantae</taxon>
        <taxon>Streptophyta</taxon>
        <taxon>Embryophyta</taxon>
        <taxon>Tracheophyta</taxon>
        <taxon>Spermatophyta</taxon>
        <taxon>Magnoliopsida</taxon>
        <taxon>eudicotyledons</taxon>
        <taxon>Gunneridae</taxon>
        <taxon>Pentapetalae</taxon>
        <taxon>rosids</taxon>
        <taxon>fabids</taxon>
        <taxon>Fabales</taxon>
        <taxon>Fabaceae</taxon>
        <taxon>Papilionoideae</taxon>
        <taxon>50 kb inversion clade</taxon>
        <taxon>NPAAA clade</taxon>
        <taxon>indigoferoid/millettioid clade</taxon>
        <taxon>Phaseoleae</taxon>
        <taxon>Psophocarpus</taxon>
    </lineage>
</organism>
<name>A0AAN9SZF5_PSOTE</name>
<dbReference type="AlphaFoldDB" id="A0AAN9SZF5"/>
<reference evidence="1 2" key="1">
    <citation type="submission" date="2024-01" db="EMBL/GenBank/DDBJ databases">
        <title>The genomes of 5 underutilized Papilionoideae crops provide insights into root nodulation and disease resistanc.</title>
        <authorList>
            <person name="Jiang F."/>
        </authorList>
    </citation>
    <scope>NUCLEOTIDE SEQUENCE [LARGE SCALE GENOMIC DNA]</scope>
    <source>
        <strain evidence="1">DUOXIRENSHENG_FW03</strain>
        <tissue evidence="1">Leaves</tissue>
    </source>
</reference>
<comment type="caution">
    <text evidence="1">The sequence shown here is derived from an EMBL/GenBank/DDBJ whole genome shotgun (WGS) entry which is preliminary data.</text>
</comment>
<evidence type="ECO:0000313" key="2">
    <source>
        <dbReference type="Proteomes" id="UP001386955"/>
    </source>
</evidence>